<dbReference type="Gene3D" id="3.80.10.10">
    <property type="entry name" value="Ribonuclease Inhibitor"/>
    <property type="match status" value="1"/>
</dbReference>
<evidence type="ECO:0000256" key="8">
    <source>
        <dbReference type="ARBA" id="ARBA00022989"/>
    </source>
</evidence>
<feature type="transmembrane region" description="Helical" evidence="10">
    <location>
        <begin position="251"/>
        <end position="276"/>
    </location>
</feature>
<organism evidence="13">
    <name type="scientific">Sesamum radiatum</name>
    <name type="common">Black benniseed</name>
    <dbReference type="NCBI Taxonomy" id="300843"/>
    <lineage>
        <taxon>Eukaryota</taxon>
        <taxon>Viridiplantae</taxon>
        <taxon>Streptophyta</taxon>
        <taxon>Embryophyta</taxon>
        <taxon>Tracheophyta</taxon>
        <taxon>Spermatophyta</taxon>
        <taxon>Magnoliopsida</taxon>
        <taxon>eudicotyledons</taxon>
        <taxon>Gunneridae</taxon>
        <taxon>Pentapetalae</taxon>
        <taxon>asterids</taxon>
        <taxon>lamiids</taxon>
        <taxon>Lamiales</taxon>
        <taxon>Pedaliaceae</taxon>
        <taxon>Sesamum</taxon>
    </lineage>
</organism>
<proteinExistence type="predicted"/>
<reference evidence="13" key="2">
    <citation type="journal article" date="2024" name="Plant">
        <title>Genomic evolution and insights into agronomic trait innovations of Sesamum species.</title>
        <authorList>
            <person name="Miao H."/>
            <person name="Wang L."/>
            <person name="Qu L."/>
            <person name="Liu H."/>
            <person name="Sun Y."/>
            <person name="Le M."/>
            <person name="Wang Q."/>
            <person name="Wei S."/>
            <person name="Zheng Y."/>
            <person name="Lin W."/>
            <person name="Duan Y."/>
            <person name="Cao H."/>
            <person name="Xiong S."/>
            <person name="Wang X."/>
            <person name="Wei L."/>
            <person name="Li C."/>
            <person name="Ma Q."/>
            <person name="Ju M."/>
            <person name="Zhao R."/>
            <person name="Li G."/>
            <person name="Mu C."/>
            <person name="Tian Q."/>
            <person name="Mei H."/>
            <person name="Zhang T."/>
            <person name="Gao T."/>
            <person name="Zhang H."/>
        </authorList>
    </citation>
    <scope>NUCLEOTIDE SEQUENCE</scope>
    <source>
        <strain evidence="13">G02</strain>
    </source>
</reference>
<evidence type="ECO:0000256" key="2">
    <source>
        <dbReference type="ARBA" id="ARBA00022614"/>
    </source>
</evidence>
<evidence type="ECO:0000256" key="11">
    <source>
        <dbReference type="SAM" id="SignalP"/>
    </source>
</evidence>
<dbReference type="InterPro" id="IPR032675">
    <property type="entry name" value="LRR_dom_sf"/>
</dbReference>
<keyword evidence="7" id="KW-0067">ATP-binding</keyword>
<protein>
    <submittedName>
        <fullName evidence="13">Inactive receptor kinase</fullName>
    </submittedName>
</protein>
<dbReference type="FunFam" id="3.80.10.10:FF:000234">
    <property type="entry name" value="Probable inactive receptor kinase RLK902"/>
    <property type="match status" value="1"/>
</dbReference>
<dbReference type="GO" id="GO:0005524">
    <property type="term" value="F:ATP binding"/>
    <property type="evidence" value="ECO:0007669"/>
    <property type="project" value="UniProtKB-KW"/>
</dbReference>
<accession>A0AAW2JJ12</accession>
<keyword evidence="6" id="KW-0547">Nucleotide-binding</keyword>
<dbReference type="InterPro" id="IPR050994">
    <property type="entry name" value="At_inactive_RLKs"/>
</dbReference>
<keyword evidence="8 10" id="KW-1133">Transmembrane helix</keyword>
<keyword evidence="13" id="KW-0675">Receptor</keyword>
<dbReference type="SUPFAM" id="SSF52058">
    <property type="entry name" value="L domain-like"/>
    <property type="match status" value="1"/>
</dbReference>
<evidence type="ECO:0000256" key="7">
    <source>
        <dbReference type="ARBA" id="ARBA00022840"/>
    </source>
</evidence>
<comment type="subcellular location">
    <subcellularLocation>
        <location evidence="1">Membrane</location>
    </subcellularLocation>
</comment>
<dbReference type="PANTHER" id="PTHR48010:SF71">
    <property type="entry name" value="PROTEIN KINASE DOMAIN-CONTAINING PROTEIN"/>
    <property type="match status" value="1"/>
</dbReference>
<feature type="chain" id="PRO_5044002506" evidence="11">
    <location>
        <begin position="27"/>
        <end position="386"/>
    </location>
</feature>
<name>A0AAW2JJ12_SESRA</name>
<evidence type="ECO:0000313" key="13">
    <source>
        <dbReference type="EMBL" id="KAL0293573.1"/>
    </source>
</evidence>
<keyword evidence="3 10" id="KW-0812">Transmembrane</keyword>
<keyword evidence="5" id="KW-0677">Repeat</keyword>
<sequence>MKLWFKLAAVTCLFLLLAVFLQPVNCDLNTDARALLDFAAAVPHVRKLNWEATNSICSSWIGITCTKDRARVNGIHLPAFGLYGPIPADTIGKLDALRVLSLRSNHLNGKLPSDILSIPSLQSVFLQNNNFSGVIPVSLSPRLSIIDLSFNSFTGEIPSSVESLKRLTVLNLQFNSLSGGVPNLDVPRLELLNLSHNLFEWLDSILAAEVSGFFVHRKHSFMRPPLLRVISFSTPGSSSSTAISHSNSRKLSLGAIIAIAIGSASLLVLLFLAILFRCMKKGGGTLIIAKASTGGKNENLKSEDFGSGVQGAEKNKLVFFEGCSFSFDLEDLLRASAEGKGSYGTAYKAILDECNNSRSETTEGSWDWKEGIRTTNGDCEQSWLAS</sequence>
<dbReference type="GO" id="GO:0016020">
    <property type="term" value="C:membrane"/>
    <property type="evidence" value="ECO:0007669"/>
    <property type="project" value="UniProtKB-SubCell"/>
</dbReference>
<comment type="caution">
    <text evidence="13">The sequence shown here is derived from an EMBL/GenBank/DDBJ whole genome shotgun (WGS) entry which is preliminary data.</text>
</comment>
<keyword evidence="2" id="KW-0433">Leucine-rich repeat</keyword>
<evidence type="ECO:0000256" key="4">
    <source>
        <dbReference type="ARBA" id="ARBA00022729"/>
    </source>
</evidence>
<dbReference type="Pfam" id="PF00560">
    <property type="entry name" value="LRR_1"/>
    <property type="match status" value="3"/>
</dbReference>
<dbReference type="Pfam" id="PF08263">
    <property type="entry name" value="LRRNT_2"/>
    <property type="match status" value="1"/>
</dbReference>
<evidence type="ECO:0000256" key="6">
    <source>
        <dbReference type="ARBA" id="ARBA00022741"/>
    </source>
</evidence>
<reference evidence="13" key="1">
    <citation type="submission" date="2020-06" db="EMBL/GenBank/DDBJ databases">
        <authorList>
            <person name="Li T."/>
            <person name="Hu X."/>
            <person name="Zhang T."/>
            <person name="Song X."/>
            <person name="Zhang H."/>
            <person name="Dai N."/>
            <person name="Sheng W."/>
            <person name="Hou X."/>
            <person name="Wei L."/>
        </authorList>
    </citation>
    <scope>NUCLEOTIDE SEQUENCE</scope>
    <source>
        <strain evidence="13">G02</strain>
        <tissue evidence="13">Leaf</tissue>
    </source>
</reference>
<evidence type="ECO:0000256" key="10">
    <source>
        <dbReference type="SAM" id="Phobius"/>
    </source>
</evidence>
<evidence type="ECO:0000256" key="3">
    <source>
        <dbReference type="ARBA" id="ARBA00022692"/>
    </source>
</evidence>
<dbReference type="PANTHER" id="PTHR48010">
    <property type="entry name" value="OS05G0588300 PROTEIN"/>
    <property type="match status" value="1"/>
</dbReference>
<feature type="signal peptide" evidence="11">
    <location>
        <begin position="1"/>
        <end position="26"/>
    </location>
</feature>
<evidence type="ECO:0000259" key="12">
    <source>
        <dbReference type="Pfam" id="PF08263"/>
    </source>
</evidence>
<gene>
    <name evidence="13" type="ORF">Sradi_6929400</name>
</gene>
<dbReference type="InterPro" id="IPR001611">
    <property type="entry name" value="Leu-rich_rpt"/>
</dbReference>
<feature type="domain" description="Leucine-rich repeat-containing N-terminal plant-type" evidence="12">
    <location>
        <begin position="28"/>
        <end position="66"/>
    </location>
</feature>
<evidence type="ECO:0000256" key="5">
    <source>
        <dbReference type="ARBA" id="ARBA00022737"/>
    </source>
</evidence>
<dbReference type="InterPro" id="IPR013210">
    <property type="entry name" value="LRR_N_plant-typ"/>
</dbReference>
<dbReference type="GO" id="GO:0016301">
    <property type="term" value="F:kinase activity"/>
    <property type="evidence" value="ECO:0007669"/>
    <property type="project" value="UniProtKB-KW"/>
</dbReference>
<keyword evidence="13" id="KW-0418">Kinase</keyword>
<evidence type="ECO:0000256" key="9">
    <source>
        <dbReference type="ARBA" id="ARBA00023136"/>
    </source>
</evidence>
<keyword evidence="9 10" id="KW-0472">Membrane</keyword>
<dbReference type="AlphaFoldDB" id="A0AAW2JJ12"/>
<dbReference type="EMBL" id="JACGWJ010000293">
    <property type="protein sequence ID" value="KAL0293573.1"/>
    <property type="molecule type" value="Genomic_DNA"/>
</dbReference>
<keyword evidence="13" id="KW-0808">Transferase</keyword>
<evidence type="ECO:0000256" key="1">
    <source>
        <dbReference type="ARBA" id="ARBA00004370"/>
    </source>
</evidence>
<keyword evidence="4 11" id="KW-0732">Signal</keyword>